<reference evidence="1" key="1">
    <citation type="submission" date="2020-11" db="EMBL/GenBank/DDBJ databases">
        <title>Adaptations for nitrogen fixation in a non-lichenized fungal sporocarp promotes dispersal by wood-feeding termites.</title>
        <authorList>
            <consortium name="DOE Joint Genome Institute"/>
            <person name="Koch R.A."/>
            <person name="Yoon G."/>
            <person name="Arayal U."/>
            <person name="Lail K."/>
            <person name="Amirebrahimi M."/>
            <person name="Labutti K."/>
            <person name="Lipzen A."/>
            <person name="Riley R."/>
            <person name="Barry K."/>
            <person name="Henrissat B."/>
            <person name="Grigoriev I.V."/>
            <person name="Herr J.R."/>
            <person name="Aime M.C."/>
        </authorList>
    </citation>
    <scope>NUCLEOTIDE SEQUENCE</scope>
    <source>
        <strain evidence="1">MCA 3950</strain>
    </source>
</reference>
<comment type="caution">
    <text evidence="1">The sequence shown here is derived from an EMBL/GenBank/DDBJ whole genome shotgun (WGS) entry which is preliminary data.</text>
</comment>
<protein>
    <submittedName>
        <fullName evidence="1">Uncharacterized protein</fullName>
    </submittedName>
</protein>
<keyword evidence="2" id="KW-1185">Reference proteome</keyword>
<sequence length="236" mass="26908">MGWQLYGNRTNFVVKRQRRMLIPRCKRESMARSHSFWNTLIDSSNHNKFEATYNIADSSREKPGHGHLRCRPDTRMIQSRILMAARGASCSPCNDSNRADPSREPAEVVTNQPRPFLCRGADRRNHDIRYILRFIDFLSKSCWLASKCMLTVNAGRHLPSLYHSHCLPGGPSRLLECQDATQVLGIMPAFRLPVDIRINGGVRNESVSQYFSVKVFSIQAFAAPTEETRDNHEECG</sequence>
<dbReference type="RefSeq" id="XP_043042076.1">
    <property type="nucleotide sequence ID" value="XM_043176929.1"/>
</dbReference>
<gene>
    <name evidence="1" type="ORF">BT62DRAFT_1003288</name>
</gene>
<evidence type="ECO:0000313" key="2">
    <source>
        <dbReference type="Proteomes" id="UP000812287"/>
    </source>
</evidence>
<organism evidence="1 2">
    <name type="scientific">Guyanagaster necrorhizus</name>
    <dbReference type="NCBI Taxonomy" id="856835"/>
    <lineage>
        <taxon>Eukaryota</taxon>
        <taxon>Fungi</taxon>
        <taxon>Dikarya</taxon>
        <taxon>Basidiomycota</taxon>
        <taxon>Agaricomycotina</taxon>
        <taxon>Agaricomycetes</taxon>
        <taxon>Agaricomycetidae</taxon>
        <taxon>Agaricales</taxon>
        <taxon>Marasmiineae</taxon>
        <taxon>Physalacriaceae</taxon>
        <taxon>Guyanagaster</taxon>
    </lineage>
</organism>
<dbReference type="EMBL" id="MU250529">
    <property type="protein sequence ID" value="KAG7448576.1"/>
    <property type="molecule type" value="Genomic_DNA"/>
</dbReference>
<evidence type="ECO:0000313" key="1">
    <source>
        <dbReference type="EMBL" id="KAG7448576.1"/>
    </source>
</evidence>
<accession>A0A9P7VW18</accession>
<name>A0A9P7VW18_9AGAR</name>
<dbReference type="GeneID" id="66099216"/>
<proteinExistence type="predicted"/>
<dbReference type="AlphaFoldDB" id="A0A9P7VW18"/>
<dbReference type="Proteomes" id="UP000812287">
    <property type="component" value="Unassembled WGS sequence"/>
</dbReference>